<keyword evidence="5" id="KW-0676">Redox-active center</keyword>
<organism evidence="9 10">
    <name type="scientific">Novimethylophilus kurashikiensis</name>
    <dbReference type="NCBI Taxonomy" id="1825523"/>
    <lineage>
        <taxon>Bacteria</taxon>
        <taxon>Pseudomonadati</taxon>
        <taxon>Pseudomonadota</taxon>
        <taxon>Betaproteobacteria</taxon>
        <taxon>Nitrosomonadales</taxon>
        <taxon>Methylophilaceae</taxon>
        <taxon>Novimethylophilus</taxon>
    </lineage>
</organism>
<keyword evidence="4" id="KW-0574">Periplasm</keyword>
<sequence>MLKRTLIATALMSFMGAAMAATALPPFLKSATDAGQLQVIRDFKAAAGMTGWVVKETKGGQATVIYTSADGNYTFSGMLLDKDGHNLTAKYAEDYVPKPDYTPAFKAFSAGGEAAGVTVGSPNAKAEIVVIFDANCGYCKLLHRMTKPAVDAGELRIHYVPVAILGRDSDVKGAGLLAAKDAKADADAIVSGSGAETSSDKALLAKVQNNTKLMTQKFGFNGTPVVMYKVKNGSDETLSVSPGVPSMAEMFKALGISGQLDKLKNDPELAKYLR</sequence>
<dbReference type="PANTHER" id="PTHR35272">
    <property type="entry name" value="THIOL:DISULFIDE INTERCHANGE PROTEIN DSBC-RELATED"/>
    <property type="match status" value="1"/>
</dbReference>
<dbReference type="InterPro" id="IPR018950">
    <property type="entry name" value="DiS-bond_isomerase_DsbC/G_N"/>
</dbReference>
<feature type="signal peptide" evidence="6">
    <location>
        <begin position="1"/>
        <end position="20"/>
    </location>
</feature>
<dbReference type="PROSITE" id="PS00194">
    <property type="entry name" value="THIOREDOXIN_1"/>
    <property type="match status" value="1"/>
</dbReference>
<evidence type="ECO:0000256" key="6">
    <source>
        <dbReference type="SAM" id="SignalP"/>
    </source>
</evidence>
<dbReference type="InterPro" id="IPR017937">
    <property type="entry name" value="Thioredoxin_CS"/>
</dbReference>
<dbReference type="InterPro" id="IPR051470">
    <property type="entry name" value="Thiol:disulfide_interchange"/>
</dbReference>
<dbReference type="Gene3D" id="3.40.30.10">
    <property type="entry name" value="Glutaredoxin"/>
    <property type="match status" value="1"/>
</dbReference>
<name>A0A2R5F8D2_9PROT</name>
<dbReference type="InterPro" id="IPR009094">
    <property type="entry name" value="DiS-bond_isomerase_DsbC/G_N_sf"/>
</dbReference>
<dbReference type="RefSeq" id="WP_109015694.1">
    <property type="nucleotide sequence ID" value="NZ_BDOQ01000008.1"/>
</dbReference>
<comment type="subcellular location">
    <subcellularLocation>
        <location evidence="1">Periplasm</location>
    </subcellularLocation>
</comment>
<evidence type="ECO:0000256" key="2">
    <source>
        <dbReference type="ARBA" id="ARBA00009813"/>
    </source>
</evidence>
<dbReference type="InterPro" id="IPR036249">
    <property type="entry name" value="Thioredoxin-like_sf"/>
</dbReference>
<evidence type="ECO:0000256" key="4">
    <source>
        <dbReference type="ARBA" id="ARBA00022764"/>
    </source>
</evidence>
<comment type="caution">
    <text evidence="9">The sequence shown here is derived from an EMBL/GenBank/DDBJ whole genome shotgun (WGS) entry which is preliminary data.</text>
</comment>
<feature type="domain" description="Thioredoxin-like fold" evidence="8">
    <location>
        <begin position="123"/>
        <end position="252"/>
    </location>
</feature>
<reference evidence="9 10" key="1">
    <citation type="journal article" date="2018" name="Environ. Microbiol.">
        <title>Isolation and genomic characterization of Novimethylophilus kurashikiensis gen. nov. sp. nov., a new lanthanide-dependent methylotrophic species of Methylophilaceae.</title>
        <authorList>
            <person name="Lv H."/>
            <person name="Sahin N."/>
            <person name="Tani A."/>
        </authorList>
    </citation>
    <scope>NUCLEOTIDE SEQUENCE [LARGE SCALE GENOMIC DNA]</scope>
    <source>
        <strain evidence="9 10">La2-4</strain>
    </source>
</reference>
<keyword evidence="3 6" id="KW-0732">Signal</keyword>
<dbReference type="SUPFAM" id="SSF54423">
    <property type="entry name" value="DsbC/DsbG N-terminal domain-like"/>
    <property type="match status" value="1"/>
</dbReference>
<proteinExistence type="inferred from homology"/>
<dbReference type="Proteomes" id="UP000245081">
    <property type="component" value="Unassembled WGS sequence"/>
</dbReference>
<comment type="similarity">
    <text evidence="2">Belongs to the thioredoxin family. DsbC subfamily.</text>
</comment>
<accession>A0A2R5F8D2</accession>
<evidence type="ECO:0000256" key="5">
    <source>
        <dbReference type="ARBA" id="ARBA00023284"/>
    </source>
</evidence>
<dbReference type="OrthoDB" id="5298214at2"/>
<protein>
    <submittedName>
        <fullName evidence="9">Thiol:disulfide interchange protein DsbG</fullName>
    </submittedName>
</protein>
<dbReference type="AlphaFoldDB" id="A0A2R5F8D2"/>
<feature type="domain" description="Disulphide bond isomerase DsbC/G N-terminal" evidence="7">
    <location>
        <begin position="46"/>
        <end position="89"/>
    </location>
</feature>
<dbReference type="Gene3D" id="3.10.450.70">
    <property type="entry name" value="Disulphide bond isomerase, DsbC/G, N-terminal"/>
    <property type="match status" value="1"/>
</dbReference>
<dbReference type="EMBL" id="BDOQ01000008">
    <property type="protein sequence ID" value="GBG14502.1"/>
    <property type="molecule type" value="Genomic_DNA"/>
</dbReference>
<dbReference type="InterPro" id="IPR012336">
    <property type="entry name" value="Thioredoxin-like_fold"/>
</dbReference>
<evidence type="ECO:0000256" key="1">
    <source>
        <dbReference type="ARBA" id="ARBA00004418"/>
    </source>
</evidence>
<dbReference type="GO" id="GO:0042597">
    <property type="term" value="C:periplasmic space"/>
    <property type="evidence" value="ECO:0007669"/>
    <property type="project" value="UniProtKB-SubCell"/>
</dbReference>
<dbReference type="PANTHER" id="PTHR35272:SF4">
    <property type="entry name" value="THIOL:DISULFIDE INTERCHANGE PROTEIN DSBG"/>
    <property type="match status" value="1"/>
</dbReference>
<dbReference type="Pfam" id="PF13098">
    <property type="entry name" value="Thioredoxin_2"/>
    <property type="match status" value="1"/>
</dbReference>
<gene>
    <name evidence="9" type="primary">dsbG</name>
    <name evidence="9" type="ORF">NMK_2101</name>
</gene>
<evidence type="ECO:0000259" key="7">
    <source>
        <dbReference type="Pfam" id="PF10411"/>
    </source>
</evidence>
<dbReference type="Pfam" id="PF10411">
    <property type="entry name" value="DsbC_N"/>
    <property type="match status" value="1"/>
</dbReference>
<dbReference type="NCBIfam" id="NF008657">
    <property type="entry name" value="PRK11657.1"/>
    <property type="match status" value="1"/>
</dbReference>
<evidence type="ECO:0000313" key="10">
    <source>
        <dbReference type="Proteomes" id="UP000245081"/>
    </source>
</evidence>
<keyword evidence="10" id="KW-1185">Reference proteome</keyword>
<feature type="chain" id="PRO_5015328281" evidence="6">
    <location>
        <begin position="21"/>
        <end position="274"/>
    </location>
</feature>
<evidence type="ECO:0000259" key="8">
    <source>
        <dbReference type="Pfam" id="PF13098"/>
    </source>
</evidence>
<evidence type="ECO:0000256" key="3">
    <source>
        <dbReference type="ARBA" id="ARBA00022729"/>
    </source>
</evidence>
<dbReference type="SUPFAM" id="SSF52833">
    <property type="entry name" value="Thioredoxin-like"/>
    <property type="match status" value="1"/>
</dbReference>
<evidence type="ECO:0000313" key="9">
    <source>
        <dbReference type="EMBL" id="GBG14502.1"/>
    </source>
</evidence>